<dbReference type="InterPro" id="IPR052157">
    <property type="entry name" value="BCAA_transport_permease"/>
</dbReference>
<keyword evidence="3" id="KW-1003">Cell membrane</keyword>
<proteinExistence type="inferred from homology"/>
<keyword evidence="4 9" id="KW-0812">Transmembrane</keyword>
<evidence type="ECO:0000256" key="6">
    <source>
        <dbReference type="ARBA" id="ARBA00022989"/>
    </source>
</evidence>
<feature type="transmembrane region" description="Helical" evidence="9">
    <location>
        <begin position="256"/>
        <end position="279"/>
    </location>
</feature>
<comment type="caution">
    <text evidence="10">The sequence shown here is derived from an EMBL/GenBank/DDBJ whole genome shotgun (WGS) entry which is preliminary data.</text>
</comment>
<comment type="subcellular location">
    <subcellularLocation>
        <location evidence="1">Cell membrane</location>
        <topology evidence="1">Multi-pass membrane protein</topology>
    </subcellularLocation>
</comment>
<dbReference type="PANTHER" id="PTHR11795">
    <property type="entry name" value="BRANCHED-CHAIN AMINO ACID TRANSPORT SYSTEM PERMEASE PROTEIN LIVH"/>
    <property type="match status" value="1"/>
</dbReference>
<evidence type="ECO:0000313" key="11">
    <source>
        <dbReference type="Proteomes" id="UP001148313"/>
    </source>
</evidence>
<dbReference type="RefSeq" id="WP_271091483.1">
    <property type="nucleotide sequence ID" value="NZ_JAPJZH010000014.1"/>
</dbReference>
<feature type="transmembrane region" description="Helical" evidence="9">
    <location>
        <begin position="92"/>
        <end position="113"/>
    </location>
</feature>
<evidence type="ECO:0000256" key="8">
    <source>
        <dbReference type="ARBA" id="ARBA00037998"/>
    </source>
</evidence>
<reference evidence="10" key="1">
    <citation type="submission" date="2022-11" db="EMBL/GenBank/DDBJ databases">
        <title>Hoeflea poritis sp. nov., isolated from scleractinian coral Porites lutea.</title>
        <authorList>
            <person name="Zhang G."/>
            <person name="Wei Q."/>
            <person name="Cai L."/>
        </authorList>
    </citation>
    <scope>NUCLEOTIDE SEQUENCE</scope>
    <source>
        <strain evidence="10">E7-10</strain>
    </source>
</reference>
<keyword evidence="5" id="KW-0029">Amino-acid transport</keyword>
<evidence type="ECO:0000313" key="10">
    <source>
        <dbReference type="EMBL" id="MDA4847647.1"/>
    </source>
</evidence>
<gene>
    <name evidence="10" type="ORF">OOZ53_19965</name>
</gene>
<dbReference type="CDD" id="cd06582">
    <property type="entry name" value="TM_PBP1_LivH_like"/>
    <property type="match status" value="1"/>
</dbReference>
<feature type="transmembrane region" description="Helical" evidence="9">
    <location>
        <begin position="227"/>
        <end position="250"/>
    </location>
</feature>
<evidence type="ECO:0000256" key="7">
    <source>
        <dbReference type="ARBA" id="ARBA00023136"/>
    </source>
</evidence>
<evidence type="ECO:0000256" key="9">
    <source>
        <dbReference type="SAM" id="Phobius"/>
    </source>
</evidence>
<feature type="transmembrane region" description="Helical" evidence="9">
    <location>
        <begin position="134"/>
        <end position="158"/>
    </location>
</feature>
<dbReference type="Proteomes" id="UP001148313">
    <property type="component" value="Unassembled WGS sequence"/>
</dbReference>
<name>A0ABT4VSF9_9HYPH</name>
<keyword evidence="6 9" id="KW-1133">Transmembrane helix</keyword>
<evidence type="ECO:0000256" key="4">
    <source>
        <dbReference type="ARBA" id="ARBA00022692"/>
    </source>
</evidence>
<evidence type="ECO:0000256" key="5">
    <source>
        <dbReference type="ARBA" id="ARBA00022970"/>
    </source>
</evidence>
<dbReference type="PANTHER" id="PTHR11795:SF445">
    <property type="entry name" value="AMINO ACID ABC TRANSPORTER PERMEASE PROTEIN"/>
    <property type="match status" value="1"/>
</dbReference>
<evidence type="ECO:0000256" key="1">
    <source>
        <dbReference type="ARBA" id="ARBA00004651"/>
    </source>
</evidence>
<comment type="similarity">
    <text evidence="8">Belongs to the binding-protein-dependent transport system permease family. LivHM subfamily.</text>
</comment>
<feature type="transmembrane region" description="Helical" evidence="9">
    <location>
        <begin position="59"/>
        <end position="80"/>
    </location>
</feature>
<keyword evidence="11" id="KW-1185">Reference proteome</keyword>
<organism evidence="10 11">
    <name type="scientific">Hoeflea poritis</name>
    <dbReference type="NCBI Taxonomy" id="2993659"/>
    <lineage>
        <taxon>Bacteria</taxon>
        <taxon>Pseudomonadati</taxon>
        <taxon>Pseudomonadota</taxon>
        <taxon>Alphaproteobacteria</taxon>
        <taxon>Hyphomicrobiales</taxon>
        <taxon>Rhizobiaceae</taxon>
        <taxon>Hoeflea</taxon>
    </lineage>
</organism>
<dbReference type="Pfam" id="PF02653">
    <property type="entry name" value="BPD_transp_2"/>
    <property type="match status" value="1"/>
</dbReference>
<feature type="transmembrane region" description="Helical" evidence="9">
    <location>
        <begin position="30"/>
        <end position="52"/>
    </location>
</feature>
<accession>A0ABT4VSF9</accession>
<keyword evidence="2" id="KW-0813">Transport</keyword>
<keyword evidence="7 9" id="KW-0472">Membrane</keyword>
<feature type="transmembrane region" description="Helical" evidence="9">
    <location>
        <begin position="189"/>
        <end position="215"/>
    </location>
</feature>
<dbReference type="EMBL" id="JAPJZH010000014">
    <property type="protein sequence ID" value="MDA4847647.1"/>
    <property type="molecule type" value="Genomic_DNA"/>
</dbReference>
<evidence type="ECO:0000256" key="3">
    <source>
        <dbReference type="ARBA" id="ARBA00022475"/>
    </source>
</evidence>
<dbReference type="InterPro" id="IPR001851">
    <property type="entry name" value="ABC_transp_permease"/>
</dbReference>
<evidence type="ECO:0000256" key="2">
    <source>
        <dbReference type="ARBA" id="ARBA00022448"/>
    </source>
</evidence>
<protein>
    <submittedName>
        <fullName evidence="10">Branched-chain amino acid ABC transporter permease</fullName>
    </submittedName>
</protein>
<sequence length="289" mass="30440">MIDTLIATIVSGLVLGSLYAMMASGLSVVWTTLGVFNFAHGALMMIGAFVAWTVSEAVGLGLLVGVASGTLVAALIGVLIERLLVRPYYGNRNMLLITVMTTLAAMIILEKGAQMIWGARLKQLPRLVDGEISIFSATISAHEAILVVLAPLILLSIWRFNVRTNTGRSLRAVGQNQRSAALIGIDVPVAFAIAFGLSAALAGLTGALLGSIRFITPSMGAEPLVKAMIVVIFGGLGSLGATAGAAYVIGLIEALLILWLGLYWTPFVLFLMMIVVLIFRPNGIFGGRQ</sequence>